<dbReference type="PANTHER" id="PTHR12053">
    <property type="entry name" value="PROTEASE FAMILY M28 PLASMA GLUTAMATE CARBOXYPEPTIDASE-RELATED"/>
    <property type="match status" value="1"/>
</dbReference>
<dbReference type="AlphaFoldDB" id="A0A2S9VCZ8"/>
<keyword evidence="9" id="KW-0479">Metal-binding</keyword>
<evidence type="ECO:0000256" key="12">
    <source>
        <dbReference type="ARBA" id="ARBA00022824"/>
    </source>
</evidence>
<comment type="subcellular location">
    <subcellularLocation>
        <location evidence="1">Endoplasmic reticulum</location>
    </subcellularLocation>
    <subcellularLocation>
        <location evidence="3">Golgi apparatus</location>
    </subcellularLocation>
    <subcellularLocation>
        <location evidence="2">Lysosome</location>
    </subcellularLocation>
    <subcellularLocation>
        <location evidence="4">Secreted</location>
    </subcellularLocation>
</comment>
<evidence type="ECO:0000256" key="14">
    <source>
        <dbReference type="ARBA" id="ARBA00023034"/>
    </source>
</evidence>
<gene>
    <name evidence="23" type="ORF">C6Y40_06750</name>
</gene>
<evidence type="ECO:0000256" key="10">
    <source>
        <dbReference type="ARBA" id="ARBA00022729"/>
    </source>
</evidence>
<dbReference type="RefSeq" id="WP_105933932.1">
    <property type="nucleotide sequence ID" value="NZ_PVNP01000052.1"/>
</dbReference>
<keyword evidence="8" id="KW-0645">Protease</keyword>
<keyword evidence="14" id="KW-0333">Golgi apparatus</keyword>
<evidence type="ECO:0000256" key="13">
    <source>
        <dbReference type="ARBA" id="ARBA00022833"/>
    </source>
</evidence>
<sequence length="468" mass="49571">MKNKLVTLLAAAIGLTAIGLASPSIKARQTVQTEVLDIIKQDVSSSTLSYDIVESLTTEVGARMVGTPGADAATDWAMAKMKALGFDKVWVEESQAQLWQRGDLTASITAPYPHKVVAIALGGSVGTNGQAINAEVAYFDDLTALQAAPEGSLKGKIAYVGYRMERHIDGHGYGKAVGARVAGASAAAKKGALAFIMRSVGTDTDRIGHTGMMRYEEGIAKIPAVALSNPDADLLENMLRREQPVTFSLNTSASGPTGDTVTIANVIGEVTGAETPDELITLGAHIDSWDVGTGAIDDGIGIGIVLAAGHYIATMEQRPARTIRVILFAAEEIGLVGVRDYVAQHKADMSQHMLGAEWDFGNGRIYELEPGVGPQALASVRDFANYLAPMGVGLASTNTAKGQSDMSLLGEAGQPAFNFAPDGLDYFDYHHTENDTLDKVDQDALKVNTTIYTLFAWYAANSGVDYRQ</sequence>
<dbReference type="OrthoDB" id="9769665at2"/>
<dbReference type="Pfam" id="PF04389">
    <property type="entry name" value="Peptidase_M28"/>
    <property type="match status" value="1"/>
</dbReference>
<dbReference type="SUPFAM" id="SSF53187">
    <property type="entry name" value="Zn-dependent exopeptidases"/>
    <property type="match status" value="1"/>
</dbReference>
<protein>
    <recommendedName>
        <fullName evidence="5">Carboxypeptidase Q</fullName>
    </recommendedName>
    <alternativeName>
        <fullName evidence="20">Plasma glutamate carboxypeptidase</fullName>
    </alternativeName>
</protein>
<reference evidence="24" key="1">
    <citation type="journal article" date="2020" name="Int. J. Syst. Evol. Microbiol.">
        <title>Alteromonas alba sp. nov., a marine bacterium isolated from the seawater of the West Pacific Ocean.</title>
        <authorList>
            <person name="Sun C."/>
            <person name="Wu Y.-H."/>
            <person name="Xamxidin M."/>
            <person name="Cheng H."/>
            <person name="Xu X.-W."/>
        </authorList>
    </citation>
    <scope>NUCLEOTIDE SEQUENCE [LARGE SCALE GENOMIC DNA]</scope>
    <source>
        <strain evidence="24">190</strain>
    </source>
</reference>
<dbReference type="GO" id="GO:0004180">
    <property type="term" value="F:carboxypeptidase activity"/>
    <property type="evidence" value="ECO:0007669"/>
    <property type="project" value="UniProtKB-KW"/>
</dbReference>
<evidence type="ECO:0000256" key="7">
    <source>
        <dbReference type="ARBA" id="ARBA00022645"/>
    </source>
</evidence>
<keyword evidence="13" id="KW-0862">Zinc</keyword>
<keyword evidence="12" id="KW-0256">Endoplasmic reticulum</keyword>
<comment type="caution">
    <text evidence="23">The sequence shown here is derived from an EMBL/GenBank/DDBJ whole genome shotgun (WGS) entry which is preliminary data.</text>
</comment>
<evidence type="ECO:0000256" key="20">
    <source>
        <dbReference type="ARBA" id="ARBA00033328"/>
    </source>
</evidence>
<evidence type="ECO:0000256" key="9">
    <source>
        <dbReference type="ARBA" id="ARBA00022723"/>
    </source>
</evidence>
<evidence type="ECO:0000256" key="1">
    <source>
        <dbReference type="ARBA" id="ARBA00004240"/>
    </source>
</evidence>
<dbReference type="GO" id="GO:0046872">
    <property type="term" value="F:metal ion binding"/>
    <property type="evidence" value="ECO:0007669"/>
    <property type="project" value="UniProtKB-KW"/>
</dbReference>
<feature type="signal peptide" evidence="21">
    <location>
        <begin position="1"/>
        <end position="21"/>
    </location>
</feature>
<keyword evidence="18" id="KW-0458">Lysosome</keyword>
<comment type="subunit">
    <text evidence="19">Homodimer. The monomeric form is inactive while the homodimer is active.</text>
</comment>
<dbReference type="PANTHER" id="PTHR12053:SF3">
    <property type="entry name" value="CARBOXYPEPTIDASE Q"/>
    <property type="match status" value="1"/>
</dbReference>
<dbReference type="Gene3D" id="3.50.30.30">
    <property type="match status" value="1"/>
</dbReference>
<evidence type="ECO:0000256" key="4">
    <source>
        <dbReference type="ARBA" id="ARBA00004613"/>
    </source>
</evidence>
<keyword evidence="6" id="KW-0964">Secreted</keyword>
<keyword evidence="24" id="KW-1185">Reference proteome</keyword>
<evidence type="ECO:0000256" key="15">
    <source>
        <dbReference type="ARBA" id="ARBA00023049"/>
    </source>
</evidence>
<dbReference type="GO" id="GO:0005576">
    <property type="term" value="C:extracellular region"/>
    <property type="evidence" value="ECO:0007669"/>
    <property type="project" value="UniProtKB-SubCell"/>
</dbReference>
<name>A0A2S9VCZ8_9ALTE</name>
<dbReference type="InterPro" id="IPR007484">
    <property type="entry name" value="Peptidase_M28"/>
</dbReference>
<proteinExistence type="predicted"/>
<evidence type="ECO:0000256" key="18">
    <source>
        <dbReference type="ARBA" id="ARBA00023228"/>
    </source>
</evidence>
<evidence type="ECO:0000256" key="6">
    <source>
        <dbReference type="ARBA" id="ARBA00022525"/>
    </source>
</evidence>
<evidence type="ECO:0000313" key="23">
    <source>
        <dbReference type="EMBL" id="PRO74330.1"/>
    </source>
</evidence>
<accession>A0A2S9VCZ8</accession>
<dbReference type="InterPro" id="IPR039866">
    <property type="entry name" value="CPQ"/>
</dbReference>
<evidence type="ECO:0000256" key="11">
    <source>
        <dbReference type="ARBA" id="ARBA00022801"/>
    </source>
</evidence>
<dbReference type="EMBL" id="PVNP01000052">
    <property type="protein sequence ID" value="PRO74330.1"/>
    <property type="molecule type" value="Genomic_DNA"/>
</dbReference>
<keyword evidence="17" id="KW-0325">Glycoprotein</keyword>
<keyword evidence="15" id="KW-0482">Metalloprotease</keyword>
<evidence type="ECO:0000256" key="3">
    <source>
        <dbReference type="ARBA" id="ARBA00004555"/>
    </source>
</evidence>
<dbReference type="GO" id="GO:0005764">
    <property type="term" value="C:lysosome"/>
    <property type="evidence" value="ECO:0007669"/>
    <property type="project" value="UniProtKB-SubCell"/>
</dbReference>
<evidence type="ECO:0000256" key="16">
    <source>
        <dbReference type="ARBA" id="ARBA00023145"/>
    </source>
</evidence>
<evidence type="ECO:0000259" key="22">
    <source>
        <dbReference type="Pfam" id="PF04389"/>
    </source>
</evidence>
<evidence type="ECO:0000256" key="17">
    <source>
        <dbReference type="ARBA" id="ARBA00023180"/>
    </source>
</evidence>
<dbReference type="Proteomes" id="UP000238949">
    <property type="component" value="Unassembled WGS sequence"/>
</dbReference>
<evidence type="ECO:0000256" key="2">
    <source>
        <dbReference type="ARBA" id="ARBA00004371"/>
    </source>
</evidence>
<evidence type="ECO:0000256" key="8">
    <source>
        <dbReference type="ARBA" id="ARBA00022670"/>
    </source>
</evidence>
<dbReference type="GO" id="GO:0006508">
    <property type="term" value="P:proteolysis"/>
    <property type="evidence" value="ECO:0007669"/>
    <property type="project" value="UniProtKB-KW"/>
</dbReference>
<feature type="chain" id="PRO_5015698313" description="Carboxypeptidase Q" evidence="21">
    <location>
        <begin position="22"/>
        <end position="468"/>
    </location>
</feature>
<keyword evidence="10 21" id="KW-0732">Signal</keyword>
<organism evidence="23 24">
    <name type="scientific">Alteromonas alba</name>
    <dbReference type="NCBI Taxonomy" id="2079529"/>
    <lineage>
        <taxon>Bacteria</taxon>
        <taxon>Pseudomonadati</taxon>
        <taxon>Pseudomonadota</taxon>
        <taxon>Gammaproteobacteria</taxon>
        <taxon>Alteromonadales</taxon>
        <taxon>Alteromonadaceae</taxon>
        <taxon>Alteromonas/Salinimonas group</taxon>
        <taxon>Alteromonas</taxon>
    </lineage>
</organism>
<dbReference type="Gene3D" id="3.40.630.10">
    <property type="entry name" value="Zn peptidases"/>
    <property type="match status" value="1"/>
</dbReference>
<evidence type="ECO:0000256" key="5">
    <source>
        <dbReference type="ARBA" id="ARBA00014116"/>
    </source>
</evidence>
<evidence type="ECO:0000256" key="19">
    <source>
        <dbReference type="ARBA" id="ARBA00025833"/>
    </source>
</evidence>
<keyword evidence="11" id="KW-0378">Hydrolase</keyword>
<keyword evidence="16" id="KW-0865">Zymogen</keyword>
<dbReference type="GO" id="GO:0070573">
    <property type="term" value="F:metallodipeptidase activity"/>
    <property type="evidence" value="ECO:0007669"/>
    <property type="project" value="InterPro"/>
</dbReference>
<evidence type="ECO:0000256" key="21">
    <source>
        <dbReference type="SAM" id="SignalP"/>
    </source>
</evidence>
<keyword evidence="7" id="KW-0121">Carboxypeptidase</keyword>
<evidence type="ECO:0000313" key="24">
    <source>
        <dbReference type="Proteomes" id="UP000238949"/>
    </source>
</evidence>
<feature type="domain" description="Peptidase M28" evidence="22">
    <location>
        <begin position="265"/>
        <end position="450"/>
    </location>
</feature>